<name>A0A1G2BKL8_9BACT</name>
<evidence type="ECO:0008006" key="6">
    <source>
        <dbReference type="Google" id="ProtNLM"/>
    </source>
</evidence>
<organism evidence="4 5">
    <name type="scientific">Candidatus Komeilibacteria bacterium RIFCSPLOWO2_01_FULL_45_10</name>
    <dbReference type="NCBI Taxonomy" id="1798550"/>
    <lineage>
        <taxon>Bacteria</taxon>
        <taxon>Candidatus Komeiliibacteriota</taxon>
    </lineage>
</organism>
<feature type="coiled-coil region" evidence="1">
    <location>
        <begin position="440"/>
        <end position="474"/>
    </location>
</feature>
<dbReference type="Gene3D" id="2.60.40.10">
    <property type="entry name" value="Immunoglobulins"/>
    <property type="match status" value="1"/>
</dbReference>
<accession>A0A1G2BKL8</accession>
<reference evidence="4 5" key="1">
    <citation type="journal article" date="2016" name="Nat. Commun.">
        <title>Thousands of microbial genomes shed light on interconnected biogeochemical processes in an aquifer system.</title>
        <authorList>
            <person name="Anantharaman K."/>
            <person name="Brown C.T."/>
            <person name="Hug L.A."/>
            <person name="Sharon I."/>
            <person name="Castelle C.J."/>
            <person name="Probst A.J."/>
            <person name="Thomas B.C."/>
            <person name="Singh A."/>
            <person name="Wilkins M.J."/>
            <person name="Karaoz U."/>
            <person name="Brodie E.L."/>
            <person name="Williams K.H."/>
            <person name="Hubbard S.S."/>
            <person name="Banfield J.F."/>
        </authorList>
    </citation>
    <scope>NUCLEOTIDE SEQUENCE [LARGE SCALE GENOMIC DNA]</scope>
</reference>
<feature type="region of interest" description="Disordered" evidence="2">
    <location>
        <begin position="552"/>
        <end position="579"/>
    </location>
</feature>
<feature type="compositionally biased region" description="Polar residues" evidence="2">
    <location>
        <begin position="61"/>
        <end position="73"/>
    </location>
</feature>
<protein>
    <recommendedName>
        <fullName evidence="6">CARDB domain-containing protein</fullName>
    </recommendedName>
</protein>
<evidence type="ECO:0000256" key="3">
    <source>
        <dbReference type="SAM" id="Phobius"/>
    </source>
</evidence>
<keyword evidence="3" id="KW-1133">Transmembrane helix</keyword>
<feature type="region of interest" description="Disordered" evidence="2">
    <location>
        <begin position="61"/>
        <end position="82"/>
    </location>
</feature>
<evidence type="ECO:0000256" key="1">
    <source>
        <dbReference type="SAM" id="Coils"/>
    </source>
</evidence>
<keyword evidence="3" id="KW-0472">Membrane</keyword>
<dbReference type="EMBL" id="MHKL01000008">
    <property type="protein sequence ID" value="OGY89763.1"/>
    <property type="molecule type" value="Genomic_DNA"/>
</dbReference>
<evidence type="ECO:0000313" key="4">
    <source>
        <dbReference type="EMBL" id="OGY89763.1"/>
    </source>
</evidence>
<dbReference type="InterPro" id="IPR013783">
    <property type="entry name" value="Ig-like_fold"/>
</dbReference>
<gene>
    <name evidence="4" type="ORF">A2927_03385</name>
</gene>
<keyword evidence="1" id="KW-0175">Coiled coil</keyword>
<keyword evidence="3" id="KW-0812">Transmembrane</keyword>
<evidence type="ECO:0000256" key="2">
    <source>
        <dbReference type="SAM" id="MobiDB-lite"/>
    </source>
</evidence>
<dbReference type="AlphaFoldDB" id="A0A1G2BKL8"/>
<proteinExistence type="predicted"/>
<feature type="transmembrane region" description="Helical" evidence="3">
    <location>
        <begin position="31"/>
        <end position="53"/>
    </location>
</feature>
<feature type="compositionally biased region" description="Basic and acidic residues" evidence="2">
    <location>
        <begin position="564"/>
        <end position="578"/>
    </location>
</feature>
<sequence>MKNQNNLVETMALKTHQKVLKKIQEPVHHHLSFLAIAACAISSFLIITTTIFAQEQNTLQTAEPQSQPESTVVQKPVEENKSTTLNTEEVNKPDLTIVDIYFSPNTPTTGEQFTGEVRVKVKNQGAGATNGAQGVSVIITIADAKSNVSSEWANAGFYYLDNLIAGSSGEAKFPVKYTTFSSEILRIKAWVDSNSLSSDSTDNLFINESDENNNFFKKDITLVEAAGDLLYLELDKIALNSSEIESGFKITHLTYNASDVSASNSGITQPSESITQAYQPENSQTDLQSFSVGLRTHKSITDARKHFDAINTQHARQVIALSASEKEIFGDDIFCHASPDFTTLNHKEGRLDIYYFICGFRYKNIFIDLQATLTTNDYKIALRNLRQYYDNIINYDPGRTVPLPQGISTNSISKPVPQQISKLESTSKTAVESKKATLESDKTEHLIIKLERTISALEQRIVELEKKLVAAIDQGLVSRVKGRILLQVEENGEAWYVDPESENKLYLKDGEAAYDIMRALGLGITNANLEKIPIGLQEKLFNLKDTDSDGVPDKTEVAVGTDPAKSDSDSDGYNDKAEILSGYKPNSTKKYSYDAKLISRLKGRILLQVESHGEAWYINPVDNKRYYLGDPDTAYNVMRFLSLGIKNNDLRKIQVGEFEEKE</sequence>
<dbReference type="Proteomes" id="UP000178849">
    <property type="component" value="Unassembled WGS sequence"/>
</dbReference>
<comment type="caution">
    <text evidence="4">The sequence shown here is derived from an EMBL/GenBank/DDBJ whole genome shotgun (WGS) entry which is preliminary data.</text>
</comment>
<evidence type="ECO:0000313" key="5">
    <source>
        <dbReference type="Proteomes" id="UP000178849"/>
    </source>
</evidence>